<feature type="transmembrane region" description="Helical" evidence="2">
    <location>
        <begin position="355"/>
        <end position="374"/>
    </location>
</feature>
<proteinExistence type="predicted"/>
<comment type="caution">
    <text evidence="3">The sequence shown here is derived from an EMBL/GenBank/DDBJ whole genome shotgun (WGS) entry which is preliminary data.</text>
</comment>
<keyword evidence="2" id="KW-1133">Transmembrane helix</keyword>
<feature type="region of interest" description="Disordered" evidence="1">
    <location>
        <begin position="259"/>
        <end position="339"/>
    </location>
</feature>
<dbReference type="SUPFAM" id="SSF101898">
    <property type="entry name" value="NHL repeat"/>
    <property type="match status" value="1"/>
</dbReference>
<keyword evidence="2" id="KW-0812">Transmembrane</keyword>
<gene>
    <name evidence="3" type="ORF">ENP34_03835</name>
</gene>
<keyword evidence="2" id="KW-0472">Membrane</keyword>
<feature type="compositionally biased region" description="Basic and acidic residues" evidence="1">
    <location>
        <begin position="290"/>
        <end position="308"/>
    </location>
</feature>
<sequence length="792" mass="85123">MPRTTWATTHFAPGIAATGESPYIGLLMDGDLGSAGGHGVAVILEPLGEGPGVAEAARQVLALLQHAAWQINGQTSLEELGDTLGQAFGAANQWLFSLNAGRSLGEWYRFGATCALFRGPDLLIAQVLPGQVLVGQEQEIYAFPGEDAERQDCSYPLGQYRQVQPALYYTRLAPGDTVVLCHQQLGAALAARFPEAILSPDSHRIIRLLEELAWESGRPDAHAIAIAIGPERSAPARPLRRLADVLLHLLPEETARRLDSRARTNWPGKAVDPTTEAVQTNHGATGGVDAHAEARGDWDDEPPRRSDDSATPDRSWRDEESTAEARWEPSAGSDNDAVAGDFEHRAGRSRTLVELLAGFAIALVAAALGVWQLISRRRHRIAPPPDDGTFGLPRLQRFNDAIQFPDLGPVRRQLPRLPVSRMTGLVAVSLIGILTTALAFSIHNDRERARQERFDMLVQTAVQERMLAEQSSDPTIARAYLSTASARLDAAAELGLDPARIEQERAAVQAATDRVLKIQRLESIQVLGGVPPAPEGVTPRLFFGNGQLYILTDALYRLDSGGTKLIKLLEPGAQVGGAPVGTLLGAAWGEGTPVAFDGANAYILDPATAQWNRLPVGTFGAPYSGVATVNGFAGNLYLLLPEPGQILKFLAGSYQNQPEDWTGGQFTEHLSGAVDMEIDGRIYVLKPDGTVVTFYRGALEGEATPQVDPPVANAVALSMQPDRPFRYVADRDGRILRLSQDGTLVQQFLPAEGTPPLGPIRDIAVDDILGVAYVLTDQALLSIRLPAPPAGQ</sequence>
<protein>
    <recommendedName>
        <fullName evidence="4">PPM-type phosphatase domain-containing protein</fullName>
    </recommendedName>
</protein>
<dbReference type="AlphaFoldDB" id="A0A831TEJ3"/>
<feature type="transmembrane region" description="Helical" evidence="2">
    <location>
        <begin position="422"/>
        <end position="442"/>
    </location>
</feature>
<evidence type="ECO:0008006" key="4">
    <source>
        <dbReference type="Google" id="ProtNLM"/>
    </source>
</evidence>
<name>A0A831TEJ3_9BACT</name>
<organism evidence="3">
    <name type="scientific">Thermorudis peleae</name>
    <dbReference type="NCBI Taxonomy" id="1382356"/>
    <lineage>
        <taxon>Bacteria</taxon>
        <taxon>Pseudomonadati</taxon>
        <taxon>Thermomicrobiota</taxon>
        <taxon>Thermomicrobia</taxon>
        <taxon>Thermomicrobia incertae sedis</taxon>
        <taxon>Thermorudis</taxon>
    </lineage>
</organism>
<feature type="compositionally biased region" description="Basic and acidic residues" evidence="1">
    <location>
        <begin position="314"/>
        <end position="327"/>
    </location>
</feature>
<dbReference type="EMBL" id="DSIY01000087">
    <property type="protein sequence ID" value="HEG90560.1"/>
    <property type="molecule type" value="Genomic_DNA"/>
</dbReference>
<evidence type="ECO:0000256" key="2">
    <source>
        <dbReference type="SAM" id="Phobius"/>
    </source>
</evidence>
<evidence type="ECO:0000313" key="3">
    <source>
        <dbReference type="EMBL" id="HEG90560.1"/>
    </source>
</evidence>
<reference evidence="3" key="1">
    <citation type="journal article" date="2020" name="mSystems">
        <title>Genome- and Community-Level Interaction Insights into Carbon Utilization and Element Cycling Functions of Hydrothermarchaeota in Hydrothermal Sediment.</title>
        <authorList>
            <person name="Zhou Z."/>
            <person name="Liu Y."/>
            <person name="Xu W."/>
            <person name="Pan J."/>
            <person name="Luo Z.H."/>
            <person name="Li M."/>
        </authorList>
    </citation>
    <scope>NUCLEOTIDE SEQUENCE [LARGE SCALE GENOMIC DNA]</scope>
    <source>
        <strain evidence="3">SpSt-210</strain>
    </source>
</reference>
<evidence type="ECO:0000256" key="1">
    <source>
        <dbReference type="SAM" id="MobiDB-lite"/>
    </source>
</evidence>
<accession>A0A831TEJ3</accession>